<feature type="chain" id="PRO_5009246090" evidence="2">
    <location>
        <begin position="25"/>
        <end position="392"/>
    </location>
</feature>
<dbReference type="PANTHER" id="PTHR19328:SF13">
    <property type="entry name" value="HIPL1 PROTEIN"/>
    <property type="match status" value="1"/>
</dbReference>
<dbReference type="InterPro" id="IPR011041">
    <property type="entry name" value="Quinoprot_gluc/sorb_DH_b-prop"/>
</dbReference>
<feature type="compositionally biased region" description="Pro residues" evidence="1">
    <location>
        <begin position="63"/>
        <end position="77"/>
    </location>
</feature>
<evidence type="ECO:0000313" key="5">
    <source>
        <dbReference type="Proteomes" id="UP000183376"/>
    </source>
</evidence>
<gene>
    <name evidence="4" type="ORF">SAMN04489726_4247</name>
</gene>
<dbReference type="PANTHER" id="PTHR19328">
    <property type="entry name" value="HEDGEHOG-INTERACTING PROTEIN"/>
    <property type="match status" value="1"/>
</dbReference>
<name>A0A1G9XKW0_ALLAB</name>
<feature type="signal peptide" evidence="2">
    <location>
        <begin position="1"/>
        <end position="24"/>
    </location>
</feature>
<dbReference type="eggNOG" id="COG2133">
    <property type="taxonomic scope" value="Bacteria"/>
</dbReference>
<dbReference type="AlphaFoldDB" id="A0A1G9XKW0"/>
<feature type="region of interest" description="Disordered" evidence="1">
    <location>
        <begin position="33"/>
        <end position="81"/>
    </location>
</feature>
<keyword evidence="5" id="KW-1185">Reference proteome</keyword>
<dbReference type="Pfam" id="PF07995">
    <property type="entry name" value="GSDH"/>
    <property type="match status" value="1"/>
</dbReference>
<dbReference type="InterPro" id="IPR012938">
    <property type="entry name" value="Glc/Sorbosone_DH"/>
</dbReference>
<dbReference type="PROSITE" id="PS51257">
    <property type="entry name" value="PROKAR_LIPOPROTEIN"/>
    <property type="match status" value="1"/>
</dbReference>
<dbReference type="STRING" id="211114.SAMN04489726_4247"/>
<dbReference type="Proteomes" id="UP000183376">
    <property type="component" value="Chromosome I"/>
</dbReference>
<dbReference type="SUPFAM" id="SSF50952">
    <property type="entry name" value="Soluble quinoprotein glucose dehydrogenase"/>
    <property type="match status" value="1"/>
</dbReference>
<evidence type="ECO:0000259" key="3">
    <source>
        <dbReference type="Pfam" id="PF07995"/>
    </source>
</evidence>
<dbReference type="EMBL" id="LT629701">
    <property type="protein sequence ID" value="SDM96883.1"/>
    <property type="molecule type" value="Genomic_DNA"/>
</dbReference>
<evidence type="ECO:0000256" key="2">
    <source>
        <dbReference type="SAM" id="SignalP"/>
    </source>
</evidence>
<evidence type="ECO:0000313" key="4">
    <source>
        <dbReference type="EMBL" id="SDM96883.1"/>
    </source>
</evidence>
<organism evidence="4 5">
    <name type="scientific">Allokutzneria albata</name>
    <name type="common">Kibdelosporangium albatum</name>
    <dbReference type="NCBI Taxonomy" id="211114"/>
    <lineage>
        <taxon>Bacteria</taxon>
        <taxon>Bacillati</taxon>
        <taxon>Actinomycetota</taxon>
        <taxon>Actinomycetes</taxon>
        <taxon>Pseudonocardiales</taxon>
        <taxon>Pseudonocardiaceae</taxon>
        <taxon>Allokutzneria</taxon>
    </lineage>
</organism>
<evidence type="ECO:0000256" key="1">
    <source>
        <dbReference type="SAM" id="MobiDB-lite"/>
    </source>
</evidence>
<sequence>MTPLSRRFRGTALLAAISAFSLLAAGCATFPEQPNTKWTQRPHLEPQAGPNPQVPGGGGNPGQRPPRQTPSGPPKPPEGCKDYSSAVMATCLDPISAVAVLPDGKTAFVAERTTGRVLRTVEGTQDTTLVAQLQVDSTGEGGLTGLALSPSFREDNLIYAYITTATDNRVVRIAPKDSAKPVLTGIPRGSSNNAGALTRDRNGALLVATGNAGNAGAADDPNSLAGKLLRIDSTGKPAPGNPTAGSVVVASGLHSPGGICTSLSGQLTWVTDRRPDRDVAYKFSLGKPLGAPAWSWPDKPGVAGCAAYPDLLSVNLEKGEAMYDLTLGPTGAFTGQPVMREKGTYGRLRAGDLTPDGAALWVGTTNKGGGKPVSSDDRALIIIRQSGGNGVD</sequence>
<keyword evidence="2" id="KW-0732">Signal</keyword>
<dbReference type="Gene3D" id="2.120.10.30">
    <property type="entry name" value="TolB, C-terminal domain"/>
    <property type="match status" value="1"/>
</dbReference>
<feature type="domain" description="Glucose/Sorbosone dehydrogenase" evidence="3">
    <location>
        <begin position="97"/>
        <end position="257"/>
    </location>
</feature>
<accession>A0A1G9XKW0</accession>
<dbReference type="InterPro" id="IPR011042">
    <property type="entry name" value="6-blade_b-propeller_TolB-like"/>
</dbReference>
<protein>
    <submittedName>
        <fullName evidence="4">Glucose/arabinose dehydrogenase, beta-propeller fold</fullName>
    </submittedName>
</protein>
<proteinExistence type="predicted"/>
<reference evidence="4 5" key="1">
    <citation type="submission" date="2016-10" db="EMBL/GenBank/DDBJ databases">
        <authorList>
            <person name="de Groot N.N."/>
        </authorList>
    </citation>
    <scope>NUCLEOTIDE SEQUENCE [LARGE SCALE GENOMIC DNA]</scope>
    <source>
        <strain evidence="4 5">DSM 44149</strain>
    </source>
</reference>